<dbReference type="GO" id="GO:0015031">
    <property type="term" value="P:protein transport"/>
    <property type="evidence" value="ECO:0007669"/>
    <property type="project" value="UniProtKB-KW"/>
</dbReference>
<dbReference type="OrthoDB" id="1922221at2759"/>
<dbReference type="AlphaFoldDB" id="A0A165ZZ16"/>
<gene>
    <name evidence="6" type="ORF">EXIGLDRAFT_680369</name>
</gene>
<name>A0A165ZZ16_EXIGL</name>
<dbReference type="GO" id="GO:0000145">
    <property type="term" value="C:exocyst"/>
    <property type="evidence" value="ECO:0007669"/>
    <property type="project" value="InterPro"/>
</dbReference>
<protein>
    <recommendedName>
        <fullName evidence="4">Exocyst complex protein EXO70</fullName>
    </recommendedName>
</protein>
<reference evidence="6 7" key="1">
    <citation type="journal article" date="2016" name="Mol. Biol. Evol.">
        <title>Comparative Genomics of Early-Diverging Mushroom-Forming Fungi Provides Insights into the Origins of Lignocellulose Decay Capabilities.</title>
        <authorList>
            <person name="Nagy L.G."/>
            <person name="Riley R."/>
            <person name="Tritt A."/>
            <person name="Adam C."/>
            <person name="Daum C."/>
            <person name="Floudas D."/>
            <person name="Sun H."/>
            <person name="Yadav J.S."/>
            <person name="Pangilinan J."/>
            <person name="Larsson K.H."/>
            <person name="Matsuura K."/>
            <person name="Barry K."/>
            <person name="Labutti K."/>
            <person name="Kuo R."/>
            <person name="Ohm R.A."/>
            <person name="Bhattacharya S.S."/>
            <person name="Shirouzu T."/>
            <person name="Yoshinaga Y."/>
            <person name="Martin F.M."/>
            <person name="Grigoriev I.V."/>
            <person name="Hibbett D.S."/>
        </authorList>
    </citation>
    <scope>NUCLEOTIDE SEQUENCE [LARGE SCALE GENOMIC DNA]</scope>
    <source>
        <strain evidence="6 7">HHB12029</strain>
    </source>
</reference>
<dbReference type="InterPro" id="IPR046364">
    <property type="entry name" value="Exo70_C"/>
</dbReference>
<keyword evidence="4" id="KW-0653">Protein transport</keyword>
<dbReference type="EMBL" id="KV426138">
    <property type="protein sequence ID" value="KZV87009.1"/>
    <property type="molecule type" value="Genomic_DNA"/>
</dbReference>
<dbReference type="Proteomes" id="UP000077266">
    <property type="component" value="Unassembled WGS sequence"/>
</dbReference>
<keyword evidence="3 4" id="KW-0268">Exocytosis</keyword>
<evidence type="ECO:0000256" key="4">
    <source>
        <dbReference type="RuleBase" id="RU365026"/>
    </source>
</evidence>
<evidence type="ECO:0000259" key="5">
    <source>
        <dbReference type="Pfam" id="PF03081"/>
    </source>
</evidence>
<keyword evidence="7" id="KW-1185">Reference proteome</keyword>
<dbReference type="InterPro" id="IPR004140">
    <property type="entry name" value="Exo70"/>
</dbReference>
<proteinExistence type="inferred from homology"/>
<feature type="domain" description="Exocyst complex subunit Exo70 C-terminal" evidence="5">
    <location>
        <begin position="241"/>
        <end position="596"/>
    </location>
</feature>
<dbReference type="InterPro" id="IPR016159">
    <property type="entry name" value="Cullin_repeat-like_dom_sf"/>
</dbReference>
<evidence type="ECO:0000313" key="7">
    <source>
        <dbReference type="Proteomes" id="UP000077266"/>
    </source>
</evidence>
<comment type="similarity">
    <text evidence="1 4">Belongs to the EXO70 family.</text>
</comment>
<accession>A0A165ZZ16</accession>
<dbReference type="SUPFAM" id="SSF74788">
    <property type="entry name" value="Cullin repeat-like"/>
    <property type="match status" value="1"/>
</dbReference>
<dbReference type="GO" id="GO:0005935">
    <property type="term" value="C:cellular bud neck"/>
    <property type="evidence" value="ECO:0007669"/>
    <property type="project" value="UniProtKB-SubCell"/>
</dbReference>
<comment type="function">
    <text evidence="4">Involved in the secretory pathway as part of the exocyst complex which tethers secretory vesicles to the sites of exocytosis. Also plays a role in the assembly of the exocyst.</text>
</comment>
<evidence type="ECO:0000256" key="3">
    <source>
        <dbReference type="ARBA" id="ARBA00022483"/>
    </source>
</evidence>
<dbReference type="GO" id="GO:0006887">
    <property type="term" value="P:exocytosis"/>
    <property type="evidence" value="ECO:0007669"/>
    <property type="project" value="UniProtKB-KW"/>
</dbReference>
<dbReference type="Pfam" id="PF03081">
    <property type="entry name" value="Exo70_C"/>
    <property type="match status" value="1"/>
</dbReference>
<evidence type="ECO:0000256" key="2">
    <source>
        <dbReference type="ARBA" id="ARBA00022448"/>
    </source>
</evidence>
<dbReference type="Gene3D" id="1.20.1280.170">
    <property type="entry name" value="Exocyst complex component Exo70"/>
    <property type="match status" value="1"/>
</dbReference>
<sequence>MDDETAEIELLDQHLNKTHQISQRMTSILSKFDTRLIKLDKSILPLHKSTQALTRIADNIERTLASIDKIVSDQDGVAVEEALILKGPQPENLQVYVEALERLIASIAFKPSDASSRDTARLIETGGKKLAQLFTKLVAEGSSGAAIPSNDYTPIPFPSSLLDTLEPLVAAMRTLPLPATHPSHPAAPGIQAALTEAQRGYANMRGAWVRKCLEVPARRVVERAETVPGPQGGAEFAAWVEGLLSSVKEEHTLLVQLAPIPSSTPQTFASLLTPIVTLFANTLGGLSTLIKRALQKHTFLALSTYGALVGCQARWDDVMRKAARKENELKDGLQTLRSTMLRSFPEFLVDIKSAAMQPGDVGTGVATITTSTITYLNQIPPVADAMASALNTLGDGNWRMGEGMSKTGQRTGMPDDESGVLENYIYDVIAALIATLNALAKSQRRPAIGSVFLLNNISSLRNQLLLNPTTTIDDLLSQRTQDAMNSAFRTAKAGYFDSNFSPLITSLADDPRDRGKSAAKEKWTRFFDTLEELGDRHRVARVMPDDVNGRESLQEEAVRLVVPAMQRFLQKSREKDLVKSVQKYIKATPEEVESQIRAFYQ</sequence>
<dbReference type="GO" id="GO:0005546">
    <property type="term" value="F:phosphatidylinositol-4,5-bisphosphate binding"/>
    <property type="evidence" value="ECO:0007669"/>
    <property type="project" value="InterPro"/>
</dbReference>
<keyword evidence="2 4" id="KW-0813">Transport</keyword>
<dbReference type="InParanoid" id="A0A165ZZ16"/>
<organism evidence="6 7">
    <name type="scientific">Exidia glandulosa HHB12029</name>
    <dbReference type="NCBI Taxonomy" id="1314781"/>
    <lineage>
        <taxon>Eukaryota</taxon>
        <taxon>Fungi</taxon>
        <taxon>Dikarya</taxon>
        <taxon>Basidiomycota</taxon>
        <taxon>Agaricomycotina</taxon>
        <taxon>Agaricomycetes</taxon>
        <taxon>Auriculariales</taxon>
        <taxon>Exidiaceae</taxon>
        <taxon>Exidia</taxon>
    </lineage>
</organism>
<comment type="subcellular location">
    <subcellularLocation>
        <location evidence="4">Bud</location>
    </subcellularLocation>
    <subcellularLocation>
        <location evidence="4">Bud neck</location>
    </subcellularLocation>
</comment>
<dbReference type="STRING" id="1314781.A0A165ZZ16"/>
<dbReference type="PANTHER" id="PTHR12542:SF41">
    <property type="entry name" value="EXOCYST COMPLEX COMPONENT 7"/>
    <property type="match status" value="1"/>
</dbReference>
<evidence type="ECO:0000256" key="1">
    <source>
        <dbReference type="ARBA" id="ARBA00006756"/>
    </source>
</evidence>
<evidence type="ECO:0000313" key="6">
    <source>
        <dbReference type="EMBL" id="KZV87009.1"/>
    </source>
</evidence>
<dbReference type="PANTHER" id="PTHR12542">
    <property type="entry name" value="EXOCYST COMPLEX PROTEIN EXO70"/>
    <property type="match status" value="1"/>
</dbReference>